<dbReference type="AlphaFoldDB" id="A0A378MVS8"/>
<protein>
    <submittedName>
        <fullName evidence="1">Uncharacterized protein</fullName>
    </submittedName>
</protein>
<accession>A0A378MVS8</accession>
<proteinExistence type="predicted"/>
<name>A0A378MVS8_MANHA</name>
<dbReference type="Proteomes" id="UP000254802">
    <property type="component" value="Unassembled WGS sequence"/>
</dbReference>
<organism evidence="1 2">
    <name type="scientific">Mannheimia haemolytica</name>
    <name type="common">Pasteurella haemolytica</name>
    <dbReference type="NCBI Taxonomy" id="75985"/>
    <lineage>
        <taxon>Bacteria</taxon>
        <taxon>Pseudomonadati</taxon>
        <taxon>Pseudomonadota</taxon>
        <taxon>Gammaproteobacteria</taxon>
        <taxon>Pasteurellales</taxon>
        <taxon>Pasteurellaceae</taxon>
        <taxon>Mannheimia</taxon>
    </lineage>
</organism>
<dbReference type="EMBL" id="UGPN01000002">
    <property type="protein sequence ID" value="STY59576.1"/>
    <property type="molecule type" value="Genomic_DNA"/>
</dbReference>
<evidence type="ECO:0000313" key="1">
    <source>
        <dbReference type="EMBL" id="STY59576.1"/>
    </source>
</evidence>
<sequence>MEELSFIPYSDSRVDFLITTQNNEYIRNTLMSLGANEIKKSGYTAYIWNNRLGDRFLSGLGVLDSKFYLGPRRMNFLPSNFGAGNYVFVDLSSHTALVQPDPFGMNMIYASDEFISNRLHLLALVIKKINIPVSFSSTYNNGGFSFSLNTFDTPIEGVKILPAGARAKILNGKVQIEQVYLKSDFEEKSPTEYWNLIRKGAQEVIDNVTAILDSGLPVVADLSGGRDSRVVFWCIDCFW</sequence>
<gene>
    <name evidence="1" type="ORF">NCTC10638_00754</name>
</gene>
<reference evidence="1 2" key="1">
    <citation type="submission" date="2018-06" db="EMBL/GenBank/DDBJ databases">
        <authorList>
            <consortium name="Pathogen Informatics"/>
            <person name="Doyle S."/>
        </authorList>
    </citation>
    <scope>NUCLEOTIDE SEQUENCE [LARGE SCALE GENOMIC DNA]</scope>
    <source>
        <strain evidence="1 2">NCTC10638</strain>
    </source>
</reference>
<evidence type="ECO:0000313" key="2">
    <source>
        <dbReference type="Proteomes" id="UP000254802"/>
    </source>
</evidence>